<dbReference type="InterPro" id="IPR052026">
    <property type="entry name" value="ExeA_AAA_ATPase_DNA-bind"/>
</dbReference>
<dbReference type="InterPro" id="IPR027417">
    <property type="entry name" value="P-loop_NTPase"/>
</dbReference>
<dbReference type="SUPFAM" id="SSF52540">
    <property type="entry name" value="P-loop containing nucleoside triphosphate hydrolases"/>
    <property type="match status" value="1"/>
</dbReference>
<organism evidence="3 4">
    <name type="scientific">Aquabacterium olei</name>
    <dbReference type="NCBI Taxonomy" id="1296669"/>
    <lineage>
        <taxon>Bacteria</taxon>
        <taxon>Pseudomonadati</taxon>
        <taxon>Pseudomonadota</taxon>
        <taxon>Betaproteobacteria</taxon>
        <taxon>Burkholderiales</taxon>
        <taxon>Aquabacterium</taxon>
    </lineage>
</organism>
<dbReference type="Proteomes" id="UP000244892">
    <property type="component" value="Chromosome"/>
</dbReference>
<dbReference type="KEGG" id="aon:DEH84_14815"/>
<feature type="domain" description="AAA+ ATPase" evidence="2">
    <location>
        <begin position="42"/>
        <end position="190"/>
    </location>
</feature>
<name>A0A2U8FU13_9BURK</name>
<dbReference type="PANTHER" id="PTHR35894:SF1">
    <property type="entry name" value="PHOSPHORIBULOKINASE _ URIDINE KINASE FAMILY"/>
    <property type="match status" value="1"/>
</dbReference>
<dbReference type="InterPro" id="IPR036366">
    <property type="entry name" value="PGBDSf"/>
</dbReference>
<dbReference type="PANTHER" id="PTHR35894">
    <property type="entry name" value="GENERAL SECRETION PATHWAY PROTEIN A-RELATED"/>
    <property type="match status" value="1"/>
</dbReference>
<dbReference type="Gene3D" id="3.90.70.10">
    <property type="entry name" value="Cysteine proteinases"/>
    <property type="match status" value="1"/>
</dbReference>
<feature type="transmembrane region" description="Helical" evidence="1">
    <location>
        <begin position="296"/>
        <end position="316"/>
    </location>
</feature>
<accession>A0A2U8FU13</accession>
<dbReference type="Pfam" id="PF13401">
    <property type="entry name" value="AAA_22"/>
    <property type="match status" value="1"/>
</dbReference>
<dbReference type="AlphaFoldDB" id="A0A2U8FU13"/>
<evidence type="ECO:0000256" key="1">
    <source>
        <dbReference type="SAM" id="Phobius"/>
    </source>
</evidence>
<dbReference type="GO" id="GO:0016887">
    <property type="term" value="F:ATP hydrolysis activity"/>
    <property type="evidence" value="ECO:0007669"/>
    <property type="project" value="InterPro"/>
</dbReference>
<dbReference type="OrthoDB" id="9783370at2"/>
<keyword evidence="1" id="KW-0472">Membrane</keyword>
<dbReference type="RefSeq" id="WP_109037543.1">
    <property type="nucleotide sequence ID" value="NZ_CP029210.1"/>
</dbReference>
<dbReference type="Gene3D" id="1.10.101.10">
    <property type="entry name" value="PGBD-like superfamily/PGBD"/>
    <property type="match status" value="1"/>
</dbReference>
<sequence>MYASHFGLKREPFSIAPDPRYLFMSERHREALAHLLYGVNGGGGFVLLTGEIGAGKTTVCRAFLEQVPRRCNVAYIFNPKLTVSELLRSVCEEFGVPWAHPGGGEPTIKDLIDPLNEYLLRTHAVGQNNLLIIDEAQNLSSDVLEQLRLLTNLETNERKLLQIILIGQPELRDMLARPELEQLAQRVIARFHLDALCEDETAHYIHHRLTVAGRPQGGLFDRAALKAIHRLTRGVPRRINLLCDRALLGAYAGGRLRVDRATALRAADEVFGTAAADRPGHRGAVWWRRLWRSGRAGLAVAGMVSLAGLAVIGWWATHRQPAASTMSRTLVLPPASPAARVAAAPAQAAPAQLATGADVLAVAWAAEDEAWRMLAARWNWTVPDAGAAPCTQAARAGLQCFRGTGGVTMARRLGRPGLMRLRTPGGGAAFVLLSGLDAHGLEAVIDTTAGARRVPMGVLAPLWPGDFSTLWRTPPAYPGKLPPGHAGEAVVWLADRLAAVDGGAAAQPGQRLDAALQARVQAFQQTQGLKADGVVGPTTLMLLNRASGINEPPLDLRGS</sequence>
<evidence type="ECO:0000313" key="3">
    <source>
        <dbReference type="EMBL" id="AWI54549.1"/>
    </source>
</evidence>
<dbReference type="SMART" id="SM00382">
    <property type="entry name" value="AAA"/>
    <property type="match status" value="1"/>
</dbReference>
<proteinExistence type="predicted"/>
<dbReference type="EMBL" id="CP029210">
    <property type="protein sequence ID" value="AWI54549.1"/>
    <property type="molecule type" value="Genomic_DNA"/>
</dbReference>
<keyword evidence="1" id="KW-0812">Transmembrane</keyword>
<dbReference type="InterPro" id="IPR002477">
    <property type="entry name" value="Peptidoglycan-bd-like"/>
</dbReference>
<keyword evidence="4" id="KW-1185">Reference proteome</keyword>
<protein>
    <submittedName>
        <fullName evidence="3">Peptidoglycan-binding protein</fullName>
    </submittedName>
</protein>
<gene>
    <name evidence="3" type="ORF">DEH84_14815</name>
</gene>
<reference evidence="3 4" key="1">
    <citation type="submission" date="2018-05" db="EMBL/GenBank/DDBJ databases">
        <title>complete genome sequence of Aquabacterium olei NBRC 110486.</title>
        <authorList>
            <person name="Tang B."/>
            <person name="Chang J."/>
            <person name="Zhang L."/>
            <person name="Yang H."/>
        </authorList>
    </citation>
    <scope>NUCLEOTIDE SEQUENCE [LARGE SCALE GENOMIC DNA]</scope>
    <source>
        <strain evidence="3 4">NBRC 110486</strain>
    </source>
</reference>
<dbReference type="InterPro" id="IPR049945">
    <property type="entry name" value="AAA_22"/>
</dbReference>
<dbReference type="SUPFAM" id="SSF47090">
    <property type="entry name" value="PGBD-like"/>
    <property type="match status" value="1"/>
</dbReference>
<dbReference type="Pfam" id="PF01471">
    <property type="entry name" value="PG_binding_1"/>
    <property type="match status" value="1"/>
</dbReference>
<keyword evidence="1" id="KW-1133">Transmembrane helix</keyword>
<dbReference type="InterPro" id="IPR036365">
    <property type="entry name" value="PGBD-like_sf"/>
</dbReference>
<dbReference type="InterPro" id="IPR003593">
    <property type="entry name" value="AAA+_ATPase"/>
</dbReference>
<dbReference type="Gene3D" id="3.40.50.300">
    <property type="entry name" value="P-loop containing nucleotide triphosphate hydrolases"/>
    <property type="match status" value="1"/>
</dbReference>
<evidence type="ECO:0000259" key="2">
    <source>
        <dbReference type="SMART" id="SM00382"/>
    </source>
</evidence>
<evidence type="ECO:0000313" key="4">
    <source>
        <dbReference type="Proteomes" id="UP000244892"/>
    </source>
</evidence>